<dbReference type="InterPro" id="IPR004360">
    <property type="entry name" value="Glyas_Fos-R_dOase_dom"/>
</dbReference>
<dbReference type="RefSeq" id="WP_211602616.1">
    <property type="nucleotide sequence ID" value="NZ_JAGSNF010000010.1"/>
</dbReference>
<dbReference type="SUPFAM" id="SSF54593">
    <property type="entry name" value="Glyoxalase/Bleomycin resistance protein/Dihydroxybiphenyl dioxygenase"/>
    <property type="match status" value="1"/>
</dbReference>
<dbReference type="GO" id="GO:0046491">
    <property type="term" value="P:L-methylmalonyl-CoA metabolic process"/>
    <property type="evidence" value="ECO:0007669"/>
    <property type="project" value="TreeGrafter"/>
</dbReference>
<evidence type="ECO:0000256" key="1">
    <source>
        <dbReference type="ARBA" id="ARBA00022723"/>
    </source>
</evidence>
<evidence type="ECO:0000259" key="2">
    <source>
        <dbReference type="PROSITE" id="PS51819"/>
    </source>
</evidence>
<dbReference type="Proteomes" id="UP000677016">
    <property type="component" value="Unassembled WGS sequence"/>
</dbReference>
<organism evidence="3 4">
    <name type="scientific">Phycicoccus avicenniae</name>
    <dbReference type="NCBI Taxonomy" id="2828860"/>
    <lineage>
        <taxon>Bacteria</taxon>
        <taxon>Bacillati</taxon>
        <taxon>Actinomycetota</taxon>
        <taxon>Actinomycetes</taxon>
        <taxon>Micrococcales</taxon>
        <taxon>Intrasporangiaceae</taxon>
        <taxon>Phycicoccus</taxon>
    </lineage>
</organism>
<dbReference type="InterPro" id="IPR051785">
    <property type="entry name" value="MMCE/EMCE_epimerase"/>
</dbReference>
<dbReference type="InterPro" id="IPR029068">
    <property type="entry name" value="Glyas_Bleomycin-R_OHBP_Dase"/>
</dbReference>
<evidence type="ECO:0000313" key="4">
    <source>
        <dbReference type="Proteomes" id="UP000677016"/>
    </source>
</evidence>
<evidence type="ECO:0000313" key="3">
    <source>
        <dbReference type="EMBL" id="MBR7743359.1"/>
    </source>
</evidence>
<keyword evidence="1" id="KW-0479">Metal-binding</keyword>
<proteinExistence type="predicted"/>
<name>A0A941I0R0_9MICO</name>
<dbReference type="PANTHER" id="PTHR43048:SF3">
    <property type="entry name" value="METHYLMALONYL-COA EPIMERASE, MITOCHONDRIAL"/>
    <property type="match status" value="1"/>
</dbReference>
<dbReference type="GO" id="GO:0046872">
    <property type="term" value="F:metal ion binding"/>
    <property type="evidence" value="ECO:0007669"/>
    <property type="project" value="UniProtKB-KW"/>
</dbReference>
<dbReference type="Gene3D" id="3.10.180.10">
    <property type="entry name" value="2,3-Dihydroxybiphenyl 1,2-Dioxygenase, domain 1"/>
    <property type="match status" value="1"/>
</dbReference>
<feature type="domain" description="VOC" evidence="2">
    <location>
        <begin position="8"/>
        <end position="141"/>
    </location>
</feature>
<dbReference type="InterPro" id="IPR037523">
    <property type="entry name" value="VOC_core"/>
</dbReference>
<dbReference type="Pfam" id="PF00903">
    <property type="entry name" value="Glyoxalase"/>
    <property type="match status" value="1"/>
</dbReference>
<protein>
    <submittedName>
        <fullName evidence="3">VOC family protein</fullName>
    </submittedName>
</protein>
<keyword evidence="4" id="KW-1185">Reference proteome</keyword>
<dbReference type="EMBL" id="JAGSNF010000010">
    <property type="protein sequence ID" value="MBR7743359.1"/>
    <property type="molecule type" value="Genomic_DNA"/>
</dbReference>
<accession>A0A941I0R0</accession>
<reference evidence="3" key="1">
    <citation type="submission" date="2021-04" db="EMBL/GenBank/DDBJ databases">
        <title>Phycicoccus avicenniae sp. nov., a novel endophytic actinomycetes isolated from branch of Avicennia mariana.</title>
        <authorList>
            <person name="Tuo L."/>
        </authorList>
    </citation>
    <scope>NUCLEOTIDE SEQUENCE</scope>
    <source>
        <strain evidence="3">BSK3Z-2</strain>
    </source>
</reference>
<dbReference type="PANTHER" id="PTHR43048">
    <property type="entry name" value="METHYLMALONYL-COA EPIMERASE"/>
    <property type="match status" value="1"/>
</dbReference>
<dbReference type="PROSITE" id="PS51819">
    <property type="entry name" value="VOC"/>
    <property type="match status" value="1"/>
</dbReference>
<dbReference type="AlphaFoldDB" id="A0A941I0R0"/>
<sequence>MAIVTSPGFAHVRLTVTDIDRSVAFYDRVFGWPKAIDAREYGGDPGIEASPEKFYAGVVYELPQGTLLGLRPVGDEAFRAERTGLDHVSFAVESRADLDAAAEALTDAGVDHGEVVELTEAGMAILSVQDPDDINLELTSPL</sequence>
<gene>
    <name evidence="3" type="ORF">KC207_08665</name>
</gene>
<comment type="caution">
    <text evidence="3">The sequence shown here is derived from an EMBL/GenBank/DDBJ whole genome shotgun (WGS) entry which is preliminary data.</text>
</comment>
<dbReference type="GO" id="GO:0004493">
    <property type="term" value="F:methylmalonyl-CoA epimerase activity"/>
    <property type="evidence" value="ECO:0007669"/>
    <property type="project" value="TreeGrafter"/>
</dbReference>